<comment type="caution">
    <text evidence="1">The sequence shown here is derived from an EMBL/GenBank/DDBJ whole genome shotgun (WGS) entry which is preliminary data.</text>
</comment>
<reference evidence="1 2" key="1">
    <citation type="submission" date="2011-09" db="EMBL/GenBank/DDBJ databases">
        <title>The draft genome of Methanotorris formicicus Mc-S-70.</title>
        <authorList>
            <consortium name="US DOE Joint Genome Institute (JGI-PGF)"/>
            <person name="Lucas S."/>
            <person name="Han J."/>
            <person name="Lapidus A."/>
            <person name="Cheng J.-F."/>
            <person name="Goodwin L."/>
            <person name="Pitluck S."/>
            <person name="Peters L."/>
            <person name="Land M.L."/>
            <person name="Hauser L."/>
            <person name="Sieprawska-Lupa M."/>
            <person name="Takai K."/>
            <person name="Miyazaki J."/>
            <person name="Whitman W."/>
            <person name="Woyke T.J."/>
        </authorList>
    </citation>
    <scope>NUCLEOTIDE SEQUENCE [LARGE SCALE GENOMIC DNA]</scope>
    <source>
        <strain evidence="1 2">Mc-S-70</strain>
    </source>
</reference>
<organism evidence="1 2">
    <name type="scientific">Methanotorris formicicus Mc-S-70</name>
    <dbReference type="NCBI Taxonomy" id="647171"/>
    <lineage>
        <taxon>Archaea</taxon>
        <taxon>Methanobacteriati</taxon>
        <taxon>Methanobacteriota</taxon>
        <taxon>Methanomada group</taxon>
        <taxon>Methanococci</taxon>
        <taxon>Methanococcales</taxon>
        <taxon>Methanocaldococcaceae</taxon>
        <taxon>Methanotorris</taxon>
    </lineage>
</organism>
<keyword evidence="2" id="KW-1185">Reference proteome</keyword>
<dbReference type="EMBL" id="AGJL01000007">
    <property type="protein sequence ID" value="EHP88523.1"/>
    <property type="molecule type" value="Genomic_DNA"/>
</dbReference>
<protein>
    <recommendedName>
        <fullName evidence="3">DUF2283 domain-containing protein</fullName>
    </recommendedName>
</protein>
<evidence type="ECO:0000313" key="2">
    <source>
        <dbReference type="Proteomes" id="UP000003706"/>
    </source>
</evidence>
<name>H1KX92_9EURY</name>
<evidence type="ECO:0000313" key="1">
    <source>
        <dbReference type="EMBL" id="EHP88523.1"/>
    </source>
</evidence>
<sequence>MKKVKLNNKEIKGEAGLDYDAETDALYVYAKDIKYVESIDLDDIILDIGENGIIKGIEILDASKKFKLNKYDLKHIKKLIAEIEITPDVIKLKITISVLKRNKEIERFTTAKGLNDISLPSGVVCVEC</sequence>
<dbReference type="InterPro" id="IPR019270">
    <property type="entry name" value="DUF2283"/>
</dbReference>
<dbReference type="PATRIC" id="fig|647171.4.peg.411"/>
<gene>
    <name evidence="1" type="ORF">MetfoDRAFT_0415</name>
</gene>
<dbReference type="RefSeq" id="WP_007043861.1">
    <property type="nucleotide sequence ID" value="NZ_AGJL01000007.1"/>
</dbReference>
<dbReference type="Pfam" id="PF10049">
    <property type="entry name" value="DUF2283"/>
    <property type="match status" value="1"/>
</dbReference>
<dbReference type="STRING" id="647171.MetfoDRAFT_0415"/>
<dbReference type="AlphaFoldDB" id="H1KX92"/>
<dbReference type="PANTHER" id="PTHR37029">
    <property type="entry name" value="SSR1768 PROTEIN"/>
    <property type="match status" value="1"/>
</dbReference>
<proteinExistence type="predicted"/>
<dbReference type="PANTHER" id="PTHR37029:SF1">
    <property type="entry name" value="SSR1768 PROTEIN"/>
    <property type="match status" value="1"/>
</dbReference>
<evidence type="ECO:0008006" key="3">
    <source>
        <dbReference type="Google" id="ProtNLM"/>
    </source>
</evidence>
<dbReference type="Proteomes" id="UP000003706">
    <property type="component" value="Unassembled WGS sequence"/>
</dbReference>
<accession>H1KX92</accession>
<dbReference type="OrthoDB" id="65598at2157"/>